<keyword evidence="4" id="KW-0804">Transcription</keyword>
<accession>A0A412G5H5</accession>
<dbReference type="GO" id="GO:0003677">
    <property type="term" value="F:DNA binding"/>
    <property type="evidence" value="ECO:0007669"/>
    <property type="project" value="UniProtKB-KW"/>
</dbReference>
<evidence type="ECO:0000313" key="5">
    <source>
        <dbReference type="EMBL" id="RGR76219.1"/>
    </source>
</evidence>
<reference evidence="5 6" key="1">
    <citation type="submission" date="2018-08" db="EMBL/GenBank/DDBJ databases">
        <title>A genome reference for cultivated species of the human gut microbiota.</title>
        <authorList>
            <person name="Zou Y."/>
            <person name="Xue W."/>
            <person name="Luo G."/>
        </authorList>
    </citation>
    <scope>NUCLEOTIDE SEQUENCE [LARGE SCALE GENOMIC DNA]</scope>
    <source>
        <strain evidence="5 6">AF24-29</strain>
    </source>
</reference>
<dbReference type="EMBL" id="QRUP01000002">
    <property type="protein sequence ID" value="RGR76219.1"/>
    <property type="molecule type" value="Genomic_DNA"/>
</dbReference>
<dbReference type="Gene3D" id="1.10.4040.10">
    <property type="entry name" value="Penicillinase repressor domain"/>
    <property type="match status" value="1"/>
</dbReference>
<keyword evidence="3" id="KW-0238">DNA-binding</keyword>
<dbReference type="AlphaFoldDB" id="A0A412G5H5"/>
<name>A0A412G5H5_9FIRM</name>
<protein>
    <submittedName>
        <fullName evidence="5">BlaI/MecI/CopY family transcriptional regulator</fullName>
    </submittedName>
</protein>
<evidence type="ECO:0000256" key="2">
    <source>
        <dbReference type="ARBA" id="ARBA00023015"/>
    </source>
</evidence>
<evidence type="ECO:0000256" key="4">
    <source>
        <dbReference type="ARBA" id="ARBA00023163"/>
    </source>
</evidence>
<dbReference type="Pfam" id="PF03965">
    <property type="entry name" value="Penicillinase_R"/>
    <property type="match status" value="1"/>
</dbReference>
<evidence type="ECO:0000256" key="3">
    <source>
        <dbReference type="ARBA" id="ARBA00023125"/>
    </source>
</evidence>
<dbReference type="InterPro" id="IPR036390">
    <property type="entry name" value="WH_DNA-bd_sf"/>
</dbReference>
<dbReference type="Proteomes" id="UP000284178">
    <property type="component" value="Unassembled WGS sequence"/>
</dbReference>
<dbReference type="SUPFAM" id="SSF46785">
    <property type="entry name" value="Winged helix' DNA-binding domain"/>
    <property type="match status" value="1"/>
</dbReference>
<sequence>MYYNCNLKGGTLMNAEKITDAELEVLKVLWLREPLTANQIVEEVSKQKDWNAKTIRTLIHRCEEKQAVTADRSSREILYSPAISRRDYTRQTQKSLADKLFNGSMSRMMLNFMEEVQLNEDELEELKEMIRDAEK</sequence>
<keyword evidence="2" id="KW-0805">Transcription regulation</keyword>
<keyword evidence="6" id="KW-1185">Reference proteome</keyword>
<dbReference type="Gene3D" id="1.10.10.10">
    <property type="entry name" value="Winged helix-like DNA-binding domain superfamily/Winged helix DNA-binding domain"/>
    <property type="match status" value="1"/>
</dbReference>
<dbReference type="PIRSF" id="PIRSF019455">
    <property type="entry name" value="CopR_AtkY"/>
    <property type="match status" value="1"/>
</dbReference>
<dbReference type="GO" id="GO:0045892">
    <property type="term" value="P:negative regulation of DNA-templated transcription"/>
    <property type="evidence" value="ECO:0007669"/>
    <property type="project" value="InterPro"/>
</dbReference>
<dbReference type="InterPro" id="IPR005650">
    <property type="entry name" value="BlaI_family"/>
</dbReference>
<dbReference type="InterPro" id="IPR036388">
    <property type="entry name" value="WH-like_DNA-bd_sf"/>
</dbReference>
<gene>
    <name evidence="5" type="ORF">DWY25_02375</name>
</gene>
<organism evidence="5 6">
    <name type="scientific">Holdemania filiformis</name>
    <dbReference type="NCBI Taxonomy" id="61171"/>
    <lineage>
        <taxon>Bacteria</taxon>
        <taxon>Bacillati</taxon>
        <taxon>Bacillota</taxon>
        <taxon>Erysipelotrichia</taxon>
        <taxon>Erysipelotrichales</taxon>
        <taxon>Erysipelotrichaceae</taxon>
        <taxon>Holdemania</taxon>
    </lineage>
</organism>
<evidence type="ECO:0000313" key="6">
    <source>
        <dbReference type="Proteomes" id="UP000284178"/>
    </source>
</evidence>
<evidence type="ECO:0000256" key="1">
    <source>
        <dbReference type="ARBA" id="ARBA00011046"/>
    </source>
</evidence>
<comment type="caution">
    <text evidence="5">The sequence shown here is derived from an EMBL/GenBank/DDBJ whole genome shotgun (WGS) entry which is preliminary data.</text>
</comment>
<comment type="similarity">
    <text evidence="1">Belongs to the BlaI transcriptional regulatory family.</text>
</comment>
<proteinExistence type="inferred from homology"/>